<organism evidence="1 2">
    <name type="scientific">Filimonas lacunae</name>
    <dbReference type="NCBI Taxonomy" id="477680"/>
    <lineage>
        <taxon>Bacteria</taxon>
        <taxon>Pseudomonadati</taxon>
        <taxon>Bacteroidota</taxon>
        <taxon>Chitinophagia</taxon>
        <taxon>Chitinophagales</taxon>
        <taxon>Chitinophagaceae</taxon>
        <taxon>Filimonas</taxon>
    </lineage>
</organism>
<accession>A0A173MRX8</accession>
<protein>
    <recommendedName>
        <fullName evidence="3">Glycosyl transferases group 1</fullName>
    </recommendedName>
</protein>
<dbReference type="EMBL" id="FTOR01000004">
    <property type="protein sequence ID" value="SIT18335.1"/>
    <property type="molecule type" value="Genomic_DNA"/>
</dbReference>
<dbReference type="STRING" id="477680.SAMN05421788_104430"/>
<name>A0A173MRX8_9BACT</name>
<proteinExistence type="predicted"/>
<evidence type="ECO:0000313" key="1">
    <source>
        <dbReference type="EMBL" id="SIT18335.1"/>
    </source>
</evidence>
<evidence type="ECO:0008006" key="3">
    <source>
        <dbReference type="Google" id="ProtNLM"/>
    </source>
</evidence>
<evidence type="ECO:0000313" key="2">
    <source>
        <dbReference type="Proteomes" id="UP000186917"/>
    </source>
</evidence>
<gene>
    <name evidence="1" type="ORF">SAMN05421788_104430</name>
</gene>
<dbReference type="OrthoDB" id="1064575at2"/>
<dbReference type="Proteomes" id="UP000186917">
    <property type="component" value="Unassembled WGS sequence"/>
</dbReference>
<dbReference type="KEGG" id="fln:FLA_6260"/>
<reference evidence="2" key="1">
    <citation type="submission" date="2017-01" db="EMBL/GenBank/DDBJ databases">
        <authorList>
            <person name="Varghese N."/>
            <person name="Submissions S."/>
        </authorList>
    </citation>
    <scope>NUCLEOTIDE SEQUENCE [LARGE SCALE GENOMIC DNA]</scope>
    <source>
        <strain evidence="2">DSM 21054</strain>
    </source>
</reference>
<dbReference type="RefSeq" id="WP_076379740.1">
    <property type="nucleotide sequence ID" value="NZ_AP017422.1"/>
</dbReference>
<dbReference type="AlphaFoldDB" id="A0A173MRX8"/>
<keyword evidence="2" id="KW-1185">Reference proteome</keyword>
<sequence>MQRINIIKSDATESYYDCFDEFEKTIVADQRFHVNFRTTKATGIKLYLLKIAVKLGVSFRWRSGGKRIRFAMLMGASFDKLFPAYWWKGDNYVYMYDAWPRFLPYIIKSCKALNIKTIFFSSHKSAEYFNKQASGINAYWIPEGIHVQEYKWRNYNDKNIDVLEFGRKYDMYHNAIAPALELESRVHLYEKVKGQVVFQTRADFIDALSRAKISVCVPSNITNPERAEDISSMTLRYLQSMVSKCLIVGVLPEEMKELFNYCPIIEIEEGRYAEQIVEVLNNYDQYIPLIEKNYQAVTESHTWDCRLTDIYKIITTENRNVVC</sequence>